<name>A0A813AXI8_9DINO</name>
<comment type="caution">
    <text evidence="1">The sequence shown here is derived from an EMBL/GenBank/DDBJ whole genome shotgun (WGS) entry which is preliminary data.</text>
</comment>
<protein>
    <submittedName>
        <fullName evidence="1">Uncharacterized protein</fullName>
    </submittedName>
</protein>
<feature type="non-terminal residue" evidence="1">
    <location>
        <position position="1"/>
    </location>
</feature>
<evidence type="ECO:0000313" key="1">
    <source>
        <dbReference type="EMBL" id="CAE7882126.1"/>
    </source>
</evidence>
<organism evidence="1 2">
    <name type="scientific">Symbiodinium necroappetens</name>
    <dbReference type="NCBI Taxonomy" id="1628268"/>
    <lineage>
        <taxon>Eukaryota</taxon>
        <taxon>Sar</taxon>
        <taxon>Alveolata</taxon>
        <taxon>Dinophyceae</taxon>
        <taxon>Suessiales</taxon>
        <taxon>Symbiodiniaceae</taxon>
        <taxon>Symbiodinium</taxon>
    </lineage>
</organism>
<dbReference type="AlphaFoldDB" id="A0A813AXI8"/>
<gene>
    <name evidence="1" type="ORF">SNEC2469_LOCUS29007</name>
</gene>
<evidence type="ECO:0000313" key="2">
    <source>
        <dbReference type="Proteomes" id="UP000601435"/>
    </source>
</evidence>
<sequence length="539" mass="60740">EMVTAPTLWSSVPDPFDLSTDSRTWTHYVESVEFQARKVTWHVDPSIMRKQPRKNAEHTLSDVDRAVKRVGAWSRLVMTLIPYRDVVSIQHIWSPVDPSISKRAWEFHLYDLRQSVVLLETETHQAGPEFCGVSPRHFDFQAGTSTPTHEQWLVLSERRASALLRRHLQLGTQSSDDFFFLWQRSMSPYCCPSYMAGITSMIRLPCFRHTDVKLPAIENTPDDVFLRLEYVSADCTLLADLHGHAKDRFVSFVQESHSYYVEGRKEFRADEVIQKMMASHRWPRPEYSHHVGDTVVPFTADEIKQMWSRNAREAAARGTWMHLQVEVLLNAGSVQDDCIELRLFRQFLQEFPDVCGGRCSYGFVARTLRPAELDGTGMRDSYIHDEVGGAMTPEILELLPPYFFSGDFLSTCRCRVCPNQLMDYLGGASSQESFDARILQDIADEMEVATPEEIVPSAAVDADNADEQPAEADLALAIPCPGLSPEALVSAKKRRLMPGASTSGQDFEALFDLTSEACSSSLSSFPAVDEQQPVAADMA</sequence>
<keyword evidence="2" id="KW-1185">Reference proteome</keyword>
<proteinExistence type="predicted"/>
<dbReference type="OrthoDB" id="407331at2759"/>
<dbReference type="EMBL" id="CAJNJA010064276">
    <property type="protein sequence ID" value="CAE7882126.1"/>
    <property type="molecule type" value="Genomic_DNA"/>
</dbReference>
<dbReference type="Proteomes" id="UP000601435">
    <property type="component" value="Unassembled WGS sequence"/>
</dbReference>
<reference evidence="1" key="1">
    <citation type="submission" date="2021-02" db="EMBL/GenBank/DDBJ databases">
        <authorList>
            <person name="Dougan E. K."/>
            <person name="Rhodes N."/>
            <person name="Thang M."/>
            <person name="Chan C."/>
        </authorList>
    </citation>
    <scope>NUCLEOTIDE SEQUENCE</scope>
</reference>
<accession>A0A813AXI8</accession>